<organism evidence="1 2">
    <name type="scientific">Potamilus streckersoni</name>
    <dbReference type="NCBI Taxonomy" id="2493646"/>
    <lineage>
        <taxon>Eukaryota</taxon>
        <taxon>Metazoa</taxon>
        <taxon>Spiralia</taxon>
        <taxon>Lophotrochozoa</taxon>
        <taxon>Mollusca</taxon>
        <taxon>Bivalvia</taxon>
        <taxon>Autobranchia</taxon>
        <taxon>Heteroconchia</taxon>
        <taxon>Palaeoheterodonta</taxon>
        <taxon>Unionida</taxon>
        <taxon>Unionoidea</taxon>
        <taxon>Unionidae</taxon>
        <taxon>Ambleminae</taxon>
        <taxon>Lampsilini</taxon>
        <taxon>Potamilus</taxon>
    </lineage>
</organism>
<dbReference type="EMBL" id="JAEAOA010000686">
    <property type="protein sequence ID" value="KAK3612330.1"/>
    <property type="molecule type" value="Genomic_DNA"/>
</dbReference>
<reference evidence="1" key="3">
    <citation type="submission" date="2023-05" db="EMBL/GenBank/DDBJ databases">
        <authorList>
            <person name="Smith C.H."/>
        </authorList>
    </citation>
    <scope>NUCLEOTIDE SEQUENCE</scope>
    <source>
        <strain evidence="1">CHS0354</strain>
        <tissue evidence="1">Mantle</tissue>
    </source>
</reference>
<dbReference type="AlphaFoldDB" id="A0AAE0WHH4"/>
<keyword evidence="2" id="KW-1185">Reference proteome</keyword>
<name>A0AAE0WHH4_9BIVA</name>
<comment type="caution">
    <text evidence="1">The sequence shown here is derived from an EMBL/GenBank/DDBJ whole genome shotgun (WGS) entry which is preliminary data.</text>
</comment>
<accession>A0AAE0WHH4</accession>
<evidence type="ECO:0000313" key="1">
    <source>
        <dbReference type="EMBL" id="KAK3612330.1"/>
    </source>
</evidence>
<sequence>MIRKGKMQTLFFKINRSKILAYYTYHASNIITTCNKSPQHDDQPSQVKLFLTSVNSHCYVSYETSSESLSLPLASTRSAAMIPQQMMLPIESIAGSLLSKLSHSLIL</sequence>
<protein>
    <submittedName>
        <fullName evidence="1">Uncharacterized protein</fullName>
    </submittedName>
</protein>
<evidence type="ECO:0000313" key="2">
    <source>
        <dbReference type="Proteomes" id="UP001195483"/>
    </source>
</evidence>
<proteinExistence type="predicted"/>
<dbReference type="Proteomes" id="UP001195483">
    <property type="component" value="Unassembled WGS sequence"/>
</dbReference>
<reference evidence="1" key="2">
    <citation type="journal article" date="2021" name="Genome Biol. Evol.">
        <title>Developing a high-quality reference genome for a parasitic bivalve with doubly uniparental inheritance (Bivalvia: Unionida).</title>
        <authorList>
            <person name="Smith C.H."/>
        </authorList>
    </citation>
    <scope>NUCLEOTIDE SEQUENCE</scope>
    <source>
        <strain evidence="1">CHS0354</strain>
        <tissue evidence="1">Mantle</tissue>
    </source>
</reference>
<gene>
    <name evidence="1" type="ORF">CHS0354_011049</name>
</gene>
<reference evidence="1" key="1">
    <citation type="journal article" date="2021" name="Genome Biol. Evol.">
        <title>A High-Quality Reference Genome for a Parasitic Bivalve with Doubly Uniparental Inheritance (Bivalvia: Unionida).</title>
        <authorList>
            <person name="Smith C.H."/>
        </authorList>
    </citation>
    <scope>NUCLEOTIDE SEQUENCE</scope>
    <source>
        <strain evidence="1">CHS0354</strain>
    </source>
</reference>